<sequence length="154" mass="16524">TQEGRLVVADWNWLRPALDVAELDIKSARWSLKVAWPRVVCLFVCFLLRAQSLLFPQLPATPVQPFSPGCSASGLSKAVLTGGTWASPPCCVHAYQRGSCLTTPGFLSWSLHTLPKCRGRPRSLSGCLSAHAPLGSGLCRPSLGFCRSPPPVGL</sequence>
<proteinExistence type="evidence at transcript level"/>
<dbReference type="HOGENOM" id="CLU_1708357_0_0_1"/>
<reference evidence="1" key="3">
    <citation type="journal article" date="2000" name="Genome Res.">
        <title>RIKEN integrated sequence analysis (RISA) system--384-format sequencing pipeline with 384 multicapillary sequencer.</title>
        <authorList>
            <person name="Shibata K."/>
            <person name="Itoh M."/>
            <person name="Aizawa K."/>
            <person name="Nagaoka S."/>
            <person name="Sasaki N."/>
            <person name="Carninci P."/>
            <person name="Konno H."/>
            <person name="Akiyama J."/>
            <person name="Nishi K."/>
            <person name="Kitsunai T."/>
            <person name="Tashiro H."/>
            <person name="Itoh M."/>
            <person name="Sumi N."/>
            <person name="Ishii Y."/>
            <person name="Nakamura S."/>
            <person name="Hazama M."/>
            <person name="Nishine T."/>
            <person name="Harada A."/>
            <person name="Yamamoto R."/>
            <person name="Matsumoto H."/>
            <person name="Sakaguchi S."/>
            <person name="Ikegami T."/>
            <person name="Kashiwagi K."/>
            <person name="Fujiwake S."/>
            <person name="Inoue K."/>
            <person name="Togawa Y."/>
            <person name="Izawa M."/>
            <person name="Ohara E."/>
            <person name="Watahiki M."/>
            <person name="Yoneda Y."/>
            <person name="Ishikawa T."/>
            <person name="Ozawa K."/>
            <person name="Tanaka T."/>
            <person name="Matsuura S."/>
            <person name="Kawai J."/>
            <person name="Okazaki Y."/>
            <person name="Muramatsu M."/>
            <person name="Inoue Y."/>
            <person name="Kira A."/>
            <person name="Hayashizaki Y."/>
        </authorList>
    </citation>
    <scope>NUCLEOTIDE SEQUENCE</scope>
    <source>
        <strain evidence="1">C57BL/6J</strain>
        <tissue evidence="1">Cerebellum</tissue>
    </source>
</reference>
<feature type="non-terminal residue" evidence="1">
    <location>
        <position position="1"/>
    </location>
</feature>
<protein>
    <submittedName>
        <fullName evidence="1">Uncharacterized protein</fullName>
    </submittedName>
</protein>
<gene>
    <name evidence="2" type="primary">A730061H03Rik</name>
</gene>
<organism evidence="1">
    <name type="scientific">Mus musculus</name>
    <name type="common">Mouse</name>
    <dbReference type="NCBI Taxonomy" id="10090"/>
    <lineage>
        <taxon>Eukaryota</taxon>
        <taxon>Metazoa</taxon>
        <taxon>Chordata</taxon>
        <taxon>Craniata</taxon>
        <taxon>Vertebrata</taxon>
        <taxon>Euteleostomi</taxon>
        <taxon>Mammalia</taxon>
        <taxon>Eutheria</taxon>
        <taxon>Euarchontoglires</taxon>
        <taxon>Glires</taxon>
        <taxon>Rodentia</taxon>
        <taxon>Myomorpha</taxon>
        <taxon>Muroidea</taxon>
        <taxon>Muridae</taxon>
        <taxon>Murinae</taxon>
        <taxon>Mus</taxon>
        <taxon>Mus</taxon>
    </lineage>
</organism>
<dbReference type="EMBL" id="AK049078">
    <property type="protein sequence ID" value="BAC33535.1"/>
    <property type="molecule type" value="mRNA"/>
</dbReference>
<reference evidence="1" key="1">
    <citation type="journal article" date="1999" name="Methods Enzymol.">
        <title>High-efficiency full-length cDNA cloning.</title>
        <authorList>
            <person name="Carninci P."/>
            <person name="Hayashizaki Y."/>
        </authorList>
    </citation>
    <scope>NUCLEOTIDE SEQUENCE</scope>
    <source>
        <strain evidence="1">C57BL/6J</strain>
        <tissue evidence="1">Cerebellum</tissue>
    </source>
</reference>
<reference evidence="1" key="7">
    <citation type="journal article" date="2005" name="Science">
        <title>The Transcriptional Landscape of the Mammalian Genome.</title>
        <authorList>
            <consortium name="The FANTOM Consortium"/>
            <consortium name="Riken Genome Exploration Research Group and Genome Science Group (Genome Network Project Core Group)"/>
        </authorList>
    </citation>
    <scope>NUCLEOTIDE SEQUENCE</scope>
    <source>
        <strain evidence="1">C57BL/6J</strain>
        <tissue evidence="1">Cerebellum</tissue>
    </source>
</reference>
<dbReference type="AGR" id="MGI:2445099"/>
<dbReference type="MGI" id="MGI:2445099">
    <property type="gene designation" value="A730061H03Rik"/>
</dbReference>
<reference evidence="1" key="5">
    <citation type="submission" date="2001-07" db="EMBL/GenBank/DDBJ databases">
        <authorList>
            <person name="Adachi J."/>
            <person name="Aizawa K."/>
            <person name="Akimura T."/>
            <person name="Arakawa T."/>
            <person name="Bono H."/>
            <person name="Carninci P."/>
            <person name="Fukuda S."/>
            <person name="Furuno M."/>
            <person name="Hanagaki T."/>
            <person name="Hara A."/>
            <person name="Hashizume W."/>
            <person name="Hayashida K."/>
            <person name="Hayatsu N."/>
            <person name="Hiramoto K."/>
            <person name="Hiraoka T."/>
            <person name="Hirozane T."/>
            <person name="Hori F."/>
            <person name="Imotani K."/>
            <person name="Ishii Y."/>
            <person name="Itoh M."/>
            <person name="Kagawa I."/>
            <person name="Kasukawa T."/>
            <person name="Katoh H."/>
            <person name="Kawai J."/>
            <person name="Kojima Y."/>
            <person name="Kondo S."/>
            <person name="Konno H."/>
            <person name="Kouda M."/>
            <person name="Koya S."/>
            <person name="Kurihara C."/>
            <person name="Matsuyama T."/>
            <person name="Miyazaki A."/>
            <person name="Murata M."/>
            <person name="Nakamura M."/>
            <person name="Nishi K."/>
            <person name="Nomura K."/>
            <person name="Numazaki R."/>
            <person name="Ohno M."/>
            <person name="Ohsato N."/>
            <person name="Okazaki Y."/>
            <person name="Saito R."/>
            <person name="Saitoh H."/>
            <person name="Sakai C."/>
            <person name="Sakai K."/>
            <person name="Sakazume N."/>
            <person name="Sano H."/>
            <person name="Sasaki D."/>
            <person name="Shibata K."/>
            <person name="Shinagawa A."/>
            <person name="Shiraki T."/>
            <person name="Sogabe Y."/>
            <person name="Tagami M."/>
            <person name="Tagawa A."/>
            <person name="Takahashi F."/>
            <person name="Takaku-Akahira S."/>
            <person name="Takeda Y."/>
            <person name="Tanaka T."/>
            <person name="Tomaru A."/>
            <person name="Toya T."/>
            <person name="Yasunishi A."/>
            <person name="Muramatsu M."/>
            <person name="Hayashizaki Y."/>
        </authorList>
    </citation>
    <scope>NUCLEOTIDE SEQUENCE</scope>
    <source>
        <strain evidence="1">C57BL/6J</strain>
        <tissue evidence="1">Cerebellum</tissue>
    </source>
</reference>
<reference evidence="1" key="6">
    <citation type="journal article" date="2002" name="Nature">
        <title>Analysis of the mouse transcriptome based on functional annotation of 60,770 full-length cDNAs.</title>
        <authorList>
            <consortium name="The FANTOM Consortium and the RIKEN Genome Exploration Research Group Phase I and II Team"/>
        </authorList>
    </citation>
    <scope>NUCLEOTIDE SEQUENCE</scope>
    <source>
        <strain evidence="1">C57BL/6J</strain>
        <tissue evidence="1">Cerebellum</tissue>
    </source>
</reference>
<dbReference type="AlphaFoldDB" id="Q8BGD2"/>
<dbReference type="RNAct" id="Q8BGD2">
    <property type="molecule type" value="protein"/>
</dbReference>
<dbReference type="EMBL" id="AK043157">
    <property type="protein sequence ID" value="BAC31480.1"/>
    <property type="molecule type" value="mRNA"/>
</dbReference>
<reference evidence="1" key="2">
    <citation type="journal article" date="2000" name="Genome Res.">
        <title>Normalization and subtraction of cap-trapper-selected cDNAs to prepare full-length cDNA libraries for rapid discovery of new genes.</title>
        <authorList>
            <person name="Carninci P."/>
            <person name="Shibata Y."/>
            <person name="Hayatsu N."/>
            <person name="Sugahara Y."/>
            <person name="Shibata K."/>
            <person name="Itoh M."/>
            <person name="Konno H."/>
            <person name="Okazaki Y."/>
            <person name="Muramatsu M."/>
            <person name="Hayashizaki Y."/>
        </authorList>
    </citation>
    <scope>NUCLEOTIDE SEQUENCE</scope>
    <source>
        <strain evidence="1">C57BL/6J</strain>
        <tissue evidence="1">Cerebellum</tissue>
    </source>
</reference>
<accession>Q8BGD2</accession>
<evidence type="ECO:0000313" key="1">
    <source>
        <dbReference type="EMBL" id="BAC31480.1"/>
    </source>
</evidence>
<reference evidence="1" key="8">
    <citation type="journal article" date="2005" name="Science">
        <title>Antisense Transcription in the Mammalian Transcriptome.</title>
        <authorList>
            <consortium name="RIKEN Genome Exploration Research Group and Genome Science Group (Genome Network Project Core Group) and the FANTOM Consortium"/>
        </authorList>
    </citation>
    <scope>NUCLEOTIDE SEQUENCE</scope>
    <source>
        <strain evidence="1">C57BL/6J</strain>
        <tissue evidence="1">Cerebellum</tissue>
    </source>
</reference>
<name>Q8BGD2_MOUSE</name>
<reference evidence="1" key="4">
    <citation type="journal article" date="2001" name="Nature">
        <title>Functional annotation of a full-length mouse cDNA collection.</title>
        <authorList>
            <consortium name="The RIKEN Genome Exploration Research Group Phase II Team and the FANTOM Consortium"/>
        </authorList>
    </citation>
    <scope>NUCLEOTIDE SEQUENCE</scope>
    <source>
        <strain evidence="1">C57BL/6J</strain>
        <tissue evidence="1">Cerebellum</tissue>
    </source>
</reference>
<evidence type="ECO:0000313" key="2">
    <source>
        <dbReference type="MGI" id="MGI:2445099"/>
    </source>
</evidence>